<accession>A0ABW5YS01</accession>
<dbReference type="RefSeq" id="WP_168128289.1">
    <property type="nucleotide sequence ID" value="NZ_JBHUPE010000003.1"/>
</dbReference>
<sequence length="49" mass="5825">MINRLNKQVYRALQSNPDQLSGNMSMERAILKRLVGFQFNEKNHLEDYL</sequence>
<reference evidence="2" key="1">
    <citation type="journal article" date="2019" name="Int. J. Syst. Evol. Microbiol.">
        <title>The Global Catalogue of Microorganisms (GCM) 10K type strain sequencing project: providing services to taxonomists for standard genome sequencing and annotation.</title>
        <authorList>
            <consortium name="The Broad Institute Genomics Platform"/>
            <consortium name="The Broad Institute Genome Sequencing Center for Infectious Disease"/>
            <person name="Wu L."/>
            <person name="Ma J."/>
        </authorList>
    </citation>
    <scope>NUCLEOTIDE SEQUENCE [LARGE SCALE GENOMIC DNA]</scope>
    <source>
        <strain evidence="2">KCTC 22209</strain>
    </source>
</reference>
<gene>
    <name evidence="1" type="ORF">ACFS6I_04670</name>
</gene>
<dbReference type="Proteomes" id="UP001597509">
    <property type="component" value="Unassembled WGS sequence"/>
</dbReference>
<proteinExistence type="predicted"/>
<comment type="caution">
    <text evidence="1">The sequence shown here is derived from an EMBL/GenBank/DDBJ whole genome shotgun (WGS) entry which is preliminary data.</text>
</comment>
<dbReference type="EMBL" id="JBHUPE010000003">
    <property type="protein sequence ID" value="MFD2903204.1"/>
    <property type="molecule type" value="Genomic_DNA"/>
</dbReference>
<keyword evidence="2" id="KW-1185">Reference proteome</keyword>
<evidence type="ECO:0000313" key="2">
    <source>
        <dbReference type="Proteomes" id="UP001597509"/>
    </source>
</evidence>
<protein>
    <submittedName>
        <fullName evidence="1">Uncharacterized protein</fullName>
    </submittedName>
</protein>
<evidence type="ECO:0000313" key="1">
    <source>
        <dbReference type="EMBL" id="MFD2903204.1"/>
    </source>
</evidence>
<name>A0ABW5YS01_9SPHI</name>
<organism evidence="1 2">
    <name type="scientific">Sphingobacterium anhuiense</name>
    <dbReference type="NCBI Taxonomy" id="493780"/>
    <lineage>
        <taxon>Bacteria</taxon>
        <taxon>Pseudomonadati</taxon>
        <taxon>Bacteroidota</taxon>
        <taxon>Sphingobacteriia</taxon>
        <taxon>Sphingobacteriales</taxon>
        <taxon>Sphingobacteriaceae</taxon>
        <taxon>Sphingobacterium</taxon>
    </lineage>
</organism>